<evidence type="ECO:0000313" key="2">
    <source>
        <dbReference type="EMBL" id="MBE8723691.1"/>
    </source>
</evidence>
<evidence type="ECO:0000256" key="1">
    <source>
        <dbReference type="SAM" id="Phobius"/>
    </source>
</evidence>
<comment type="caution">
    <text evidence="2">The sequence shown here is derived from an EMBL/GenBank/DDBJ whole genome shotgun (WGS) entry which is preliminary data.</text>
</comment>
<evidence type="ECO:0000313" key="3">
    <source>
        <dbReference type="Proteomes" id="UP000640614"/>
    </source>
</evidence>
<organism evidence="2 3">
    <name type="scientific">Flavobacterium hungaricum</name>
    <dbReference type="NCBI Taxonomy" id="2082725"/>
    <lineage>
        <taxon>Bacteria</taxon>
        <taxon>Pseudomonadati</taxon>
        <taxon>Bacteroidota</taxon>
        <taxon>Flavobacteriia</taxon>
        <taxon>Flavobacteriales</taxon>
        <taxon>Flavobacteriaceae</taxon>
        <taxon>Flavobacterium</taxon>
    </lineage>
</organism>
<dbReference type="EMBL" id="PRDM01000001">
    <property type="protein sequence ID" value="MBE8723691.1"/>
    <property type="molecule type" value="Genomic_DNA"/>
</dbReference>
<keyword evidence="1" id="KW-1133">Transmembrane helix</keyword>
<keyword evidence="1" id="KW-0472">Membrane</keyword>
<accession>A0ABR9TEB4</accession>
<name>A0ABR9TEB4_9FLAO</name>
<keyword evidence="1" id="KW-0812">Transmembrane</keyword>
<sequence>MGLREVGDIRAAVMRILCGAGTFYFIYSLFDNFQTFLRNELQTGYRATNQMFLRNKCIICIKNVPLEHLVGRKKMYNMILRSVGTFDFYLFII</sequence>
<evidence type="ECO:0008006" key="4">
    <source>
        <dbReference type="Google" id="ProtNLM"/>
    </source>
</evidence>
<protein>
    <recommendedName>
        <fullName evidence="4">RDD family protein</fullName>
    </recommendedName>
</protein>
<proteinExistence type="predicted"/>
<reference evidence="2 3" key="1">
    <citation type="submission" date="2018-07" db="EMBL/GenBank/DDBJ databases">
        <title>Genome assembly of strain KB82.</title>
        <authorList>
            <person name="Kukolya J."/>
            <person name="Horvath B."/>
            <person name="Nagy I."/>
            <person name="Toth A."/>
        </authorList>
    </citation>
    <scope>NUCLEOTIDE SEQUENCE [LARGE SCALE GENOMIC DNA]</scope>
    <source>
        <strain evidence="2 3">Kb82</strain>
    </source>
</reference>
<gene>
    <name evidence="2" type="ORF">C4F50_01950</name>
</gene>
<dbReference type="Proteomes" id="UP000640614">
    <property type="component" value="Unassembled WGS sequence"/>
</dbReference>
<feature type="transmembrane region" description="Helical" evidence="1">
    <location>
        <begin position="12"/>
        <end position="30"/>
    </location>
</feature>
<keyword evidence="3" id="KW-1185">Reference proteome</keyword>